<proteinExistence type="predicted"/>
<reference evidence="2" key="1">
    <citation type="journal article" date="2020" name="ISME J.">
        <title>Gammaproteobacteria mediating utilization of methyl-, sulfur- and petroleum organic compounds in deep ocean hydrothermal plumes.</title>
        <authorList>
            <person name="Zhou Z."/>
            <person name="Liu Y."/>
            <person name="Pan J."/>
            <person name="Cron B.R."/>
            <person name="Toner B.M."/>
            <person name="Anantharaman K."/>
            <person name="Breier J.A."/>
            <person name="Dick G.J."/>
            <person name="Li M."/>
        </authorList>
    </citation>
    <scope>NUCLEOTIDE SEQUENCE</scope>
    <source>
        <strain evidence="2">SZUA-1435</strain>
    </source>
</reference>
<dbReference type="EMBL" id="DQTV01000032">
    <property type="protein sequence ID" value="HIP56725.1"/>
    <property type="molecule type" value="Genomic_DNA"/>
</dbReference>
<evidence type="ECO:0000313" key="2">
    <source>
        <dbReference type="EMBL" id="HIP56725.1"/>
    </source>
</evidence>
<dbReference type="Pfam" id="PF04126">
    <property type="entry name" value="Cyclophil_like"/>
    <property type="match status" value="1"/>
</dbReference>
<comment type="caution">
    <text evidence="2">The sequence shown here is derived from an EMBL/GenBank/DDBJ whole genome shotgun (WGS) entry which is preliminary data.</text>
</comment>
<protein>
    <recommendedName>
        <fullName evidence="1">Cyclophilin TM1367-like domain-containing protein</fullName>
    </recommendedName>
</protein>
<dbReference type="AlphaFoldDB" id="A0A833DUR9"/>
<dbReference type="InterPro" id="IPR025658">
    <property type="entry name" value="Cyclophilin_TM1367"/>
</dbReference>
<dbReference type="SUPFAM" id="SSF50891">
    <property type="entry name" value="Cyclophilin-like"/>
    <property type="match status" value="1"/>
</dbReference>
<evidence type="ECO:0000313" key="3">
    <source>
        <dbReference type="Proteomes" id="UP000605805"/>
    </source>
</evidence>
<gene>
    <name evidence="2" type="ORF">EYH02_01435</name>
</gene>
<sequence length="122" mass="13741">MCTESIGCVEAELFDRYSPRTYEAIVRALPIESIAYRWGCEVYFTTPVRVEEENSFETVDRGAIAYWPPGQALCIFWGPTPASRTPSEIRPASPVNVVGRVLVDPTVFDRVRSGERIRVELA</sequence>
<dbReference type="InterPro" id="IPR029000">
    <property type="entry name" value="Cyclophilin-like_dom_sf"/>
</dbReference>
<organism evidence="2 3">
    <name type="scientific">Ignisphaera aggregans</name>
    <dbReference type="NCBI Taxonomy" id="334771"/>
    <lineage>
        <taxon>Archaea</taxon>
        <taxon>Thermoproteota</taxon>
        <taxon>Thermoprotei</taxon>
        <taxon>Desulfurococcales</taxon>
        <taxon>Desulfurococcaceae</taxon>
        <taxon>Ignisphaera</taxon>
    </lineage>
</organism>
<feature type="domain" description="Cyclophilin TM1367-like" evidence="1">
    <location>
        <begin position="8"/>
        <end position="120"/>
    </location>
</feature>
<name>A0A833DUR9_9CREN</name>
<evidence type="ECO:0000259" key="1">
    <source>
        <dbReference type="Pfam" id="PF04126"/>
    </source>
</evidence>
<dbReference type="Gene3D" id="2.40.100.20">
    <property type="match status" value="1"/>
</dbReference>
<dbReference type="Proteomes" id="UP000605805">
    <property type="component" value="Unassembled WGS sequence"/>
</dbReference>
<accession>A0A833DUR9</accession>